<feature type="compositionally biased region" description="Basic residues" evidence="1">
    <location>
        <begin position="91"/>
        <end position="108"/>
    </location>
</feature>
<dbReference type="AlphaFoldDB" id="A0A4Q7P1E8"/>
<protein>
    <submittedName>
        <fullName evidence="3">Uncharacterized protein</fullName>
    </submittedName>
</protein>
<evidence type="ECO:0000256" key="1">
    <source>
        <dbReference type="SAM" id="MobiDB-lite"/>
    </source>
</evidence>
<reference evidence="3 4" key="1">
    <citation type="submission" date="2019-02" db="EMBL/GenBank/DDBJ databases">
        <title>Genomic Encyclopedia of Type Strains, Phase IV (KMG-IV): sequencing the most valuable type-strain genomes for metagenomic binning, comparative biology and taxonomic classification.</title>
        <authorList>
            <person name="Goeker M."/>
        </authorList>
    </citation>
    <scope>NUCLEOTIDE SEQUENCE [LARGE SCALE GENOMIC DNA]</scope>
    <source>
        <strain evidence="3 4">DSM 17196</strain>
    </source>
</reference>
<name>A0A4Q7P1E8_9FLAO</name>
<feature type="compositionally biased region" description="Basic and acidic residues" evidence="1">
    <location>
        <begin position="28"/>
        <end position="41"/>
    </location>
</feature>
<evidence type="ECO:0000256" key="2">
    <source>
        <dbReference type="SAM" id="SignalP"/>
    </source>
</evidence>
<feature type="region of interest" description="Disordered" evidence="1">
    <location>
        <begin position="27"/>
        <end position="74"/>
    </location>
</feature>
<feature type="region of interest" description="Disordered" evidence="1">
    <location>
        <begin position="91"/>
        <end position="115"/>
    </location>
</feature>
<accession>A0A4Q7P1E8</accession>
<evidence type="ECO:0000313" key="3">
    <source>
        <dbReference type="EMBL" id="RZS93534.1"/>
    </source>
</evidence>
<comment type="caution">
    <text evidence="3">The sequence shown here is derived from an EMBL/GenBank/DDBJ whole genome shotgun (WGS) entry which is preliminary data.</text>
</comment>
<dbReference type="RefSeq" id="WP_130286660.1">
    <property type="nucleotide sequence ID" value="NZ_SGXE01000002.1"/>
</dbReference>
<keyword evidence="4" id="KW-1185">Reference proteome</keyword>
<dbReference type="Proteomes" id="UP000292262">
    <property type="component" value="Unassembled WGS sequence"/>
</dbReference>
<dbReference type="EMBL" id="SGXE01000002">
    <property type="protein sequence ID" value="RZS93534.1"/>
    <property type="molecule type" value="Genomic_DNA"/>
</dbReference>
<gene>
    <name evidence="3" type="ORF">EV197_2114</name>
</gene>
<sequence length="115" mass="12974">MKNISPQLFLLTFLICLFCSSNLSAQAQKEKGSTTTKEKVNSSENSNNKNKATDGIDYEDEEVNEKGTTATSGENKDVNAIWAAYQRKLKNKEKKGIKKPMPNAKKKKEKELREM</sequence>
<proteinExistence type="predicted"/>
<evidence type="ECO:0000313" key="4">
    <source>
        <dbReference type="Proteomes" id="UP000292262"/>
    </source>
</evidence>
<feature type="signal peptide" evidence="2">
    <location>
        <begin position="1"/>
        <end position="25"/>
    </location>
</feature>
<feature type="chain" id="PRO_5020627060" evidence="2">
    <location>
        <begin position="26"/>
        <end position="115"/>
    </location>
</feature>
<organism evidence="3 4">
    <name type="scientific">Aquimarina brevivitae</name>
    <dbReference type="NCBI Taxonomy" id="323412"/>
    <lineage>
        <taxon>Bacteria</taxon>
        <taxon>Pseudomonadati</taxon>
        <taxon>Bacteroidota</taxon>
        <taxon>Flavobacteriia</taxon>
        <taxon>Flavobacteriales</taxon>
        <taxon>Flavobacteriaceae</taxon>
        <taxon>Aquimarina</taxon>
    </lineage>
</organism>
<keyword evidence="2" id="KW-0732">Signal</keyword>